<accession>A0A9D1NGG0</accession>
<dbReference type="AlphaFoldDB" id="A0A9D1NGG0"/>
<dbReference type="InterPro" id="IPR052913">
    <property type="entry name" value="Glycopeptide_resist_protein"/>
</dbReference>
<gene>
    <name evidence="1" type="primary">vanW</name>
    <name evidence="1" type="ORF">IAC74_02505</name>
</gene>
<dbReference type="NCBIfam" id="NF033128">
    <property type="entry name" value="vanW-gen"/>
    <property type="match status" value="1"/>
</dbReference>
<reference evidence="1" key="2">
    <citation type="journal article" date="2021" name="PeerJ">
        <title>Extensive microbial diversity within the chicken gut microbiome revealed by metagenomics and culture.</title>
        <authorList>
            <person name="Gilroy R."/>
            <person name="Ravi A."/>
            <person name="Getino M."/>
            <person name="Pursley I."/>
            <person name="Horton D.L."/>
            <person name="Alikhan N.F."/>
            <person name="Baker D."/>
            <person name="Gharbi K."/>
            <person name="Hall N."/>
            <person name="Watson M."/>
            <person name="Adriaenssens E.M."/>
            <person name="Foster-Nyarko E."/>
            <person name="Jarju S."/>
            <person name="Secka A."/>
            <person name="Antonio M."/>
            <person name="Oren A."/>
            <person name="Chaudhuri R.R."/>
            <person name="La Ragione R."/>
            <person name="Hildebrand F."/>
            <person name="Pallen M.J."/>
        </authorList>
    </citation>
    <scope>NUCLEOTIDE SEQUENCE</scope>
    <source>
        <strain evidence="1">4920</strain>
    </source>
</reference>
<evidence type="ECO:0000313" key="2">
    <source>
        <dbReference type="Proteomes" id="UP000886743"/>
    </source>
</evidence>
<evidence type="ECO:0000313" key="1">
    <source>
        <dbReference type="EMBL" id="HIV02420.1"/>
    </source>
</evidence>
<comment type="caution">
    <text evidence="1">The sequence shown here is derived from an EMBL/GenBank/DDBJ whole genome shotgun (WGS) entry which is preliminary data.</text>
</comment>
<dbReference type="InterPro" id="IPR007391">
    <property type="entry name" value="Vancomycin_resist_VanW"/>
</dbReference>
<name>A0A9D1NGG0_9FIRM</name>
<organism evidence="1 2">
    <name type="scientific">Candidatus Aphodoplasma excrementigallinarum</name>
    <dbReference type="NCBI Taxonomy" id="2840673"/>
    <lineage>
        <taxon>Bacteria</taxon>
        <taxon>Bacillati</taxon>
        <taxon>Bacillota</taxon>
        <taxon>Clostridia</taxon>
        <taxon>Eubacteriales</taxon>
        <taxon>Candidatus Aphodoplasma</taxon>
    </lineage>
</organism>
<sequence>MSRKRLTQMFPFLLPLRRWQKKQCCYHRMKLDGNQYASRISKERLPKVVFETSSRMVNENSGFDIQFQYNKVHNLELAAKTIDKLVIAPKETFSFFWLVRHADRDTPYKDGLNFVNGQIAGTYGGGLCQLSNMLFWMFLHTPMTIVERHGHDVESFPSATEDLPCGTDATVSQGWLDLKVRNDTDNTFQIEIRFDDKYMYGRILSQNPVNTVYAVFNSSVSYVKRKEKIFQIAVVCREETNRETGEQTIRELYTNECEIAYCLPDDVEIIPQES</sequence>
<dbReference type="Pfam" id="PF04294">
    <property type="entry name" value="VanW"/>
    <property type="match status" value="1"/>
</dbReference>
<reference evidence="1" key="1">
    <citation type="submission" date="2020-10" db="EMBL/GenBank/DDBJ databases">
        <authorList>
            <person name="Gilroy R."/>
        </authorList>
    </citation>
    <scope>NUCLEOTIDE SEQUENCE</scope>
    <source>
        <strain evidence="1">4920</strain>
    </source>
</reference>
<dbReference type="PANTHER" id="PTHR35788">
    <property type="entry name" value="EXPORTED PROTEIN-RELATED"/>
    <property type="match status" value="1"/>
</dbReference>
<proteinExistence type="predicted"/>
<dbReference type="EMBL" id="DVOF01000072">
    <property type="protein sequence ID" value="HIV02420.1"/>
    <property type="molecule type" value="Genomic_DNA"/>
</dbReference>
<dbReference type="PANTHER" id="PTHR35788:SF1">
    <property type="entry name" value="EXPORTED PROTEIN"/>
    <property type="match status" value="1"/>
</dbReference>
<protein>
    <submittedName>
        <fullName evidence="1">Glycopeptide resistance accessory protein VanW</fullName>
    </submittedName>
</protein>
<dbReference type="Proteomes" id="UP000886743">
    <property type="component" value="Unassembled WGS sequence"/>
</dbReference>